<dbReference type="GeneTree" id="ENSGT00940000154505"/>
<proteinExistence type="predicted"/>
<dbReference type="InterPro" id="IPR043504">
    <property type="entry name" value="Peptidase_S1_PA_chymotrypsin"/>
</dbReference>
<dbReference type="PRINTS" id="PR00001">
    <property type="entry name" value="GLABLOOD"/>
</dbReference>
<dbReference type="PIRSF" id="PIRSF001143">
    <property type="entry name" value="Factor_X"/>
    <property type="match status" value="1"/>
</dbReference>
<dbReference type="GO" id="GO:0005509">
    <property type="term" value="F:calcium ion binding"/>
    <property type="evidence" value="ECO:0007669"/>
    <property type="project" value="InterPro"/>
</dbReference>
<keyword evidence="14" id="KW-1185">Reference proteome</keyword>
<accession>A0A674I1F8</accession>
<evidence type="ECO:0000256" key="3">
    <source>
        <dbReference type="ARBA" id="ARBA00022525"/>
    </source>
</evidence>
<dbReference type="InterPro" id="IPR001881">
    <property type="entry name" value="EGF-like_Ca-bd_dom"/>
</dbReference>
<dbReference type="InterPro" id="IPR017857">
    <property type="entry name" value="Coagulation_fac-like_Gla_dom"/>
</dbReference>
<dbReference type="PROSITE" id="PS50026">
    <property type="entry name" value="EGF_3"/>
    <property type="match status" value="1"/>
</dbReference>
<dbReference type="InterPro" id="IPR000742">
    <property type="entry name" value="EGF"/>
</dbReference>
<feature type="domain" description="Peptidase S1" evidence="11">
    <location>
        <begin position="181"/>
        <end position="411"/>
    </location>
</feature>
<dbReference type="InterPro" id="IPR009003">
    <property type="entry name" value="Peptidase_S1_PA"/>
</dbReference>
<dbReference type="InterPro" id="IPR001254">
    <property type="entry name" value="Trypsin_dom"/>
</dbReference>
<dbReference type="PROSITE" id="PS01186">
    <property type="entry name" value="EGF_2"/>
    <property type="match status" value="1"/>
</dbReference>
<keyword evidence="7" id="KW-0325">Glycoprotein</keyword>
<dbReference type="Pfam" id="PF00594">
    <property type="entry name" value="Gla"/>
    <property type="match status" value="1"/>
</dbReference>
<evidence type="ECO:0000313" key="13">
    <source>
        <dbReference type="Ensembl" id="ENSTMTP00000001754.1"/>
    </source>
</evidence>
<dbReference type="SMART" id="SM00069">
    <property type="entry name" value="GLA"/>
    <property type="match status" value="1"/>
</dbReference>
<dbReference type="RefSeq" id="XP_026503408.1">
    <property type="nucleotide sequence ID" value="XM_026647623.2"/>
</dbReference>
<dbReference type="PROSITE" id="PS00022">
    <property type="entry name" value="EGF_1"/>
    <property type="match status" value="1"/>
</dbReference>
<dbReference type="FunFam" id="4.10.740.10:FF:000001">
    <property type="entry name" value="vitamin K-dependent protein S"/>
    <property type="match status" value="1"/>
</dbReference>
<dbReference type="Gene3D" id="2.10.25.10">
    <property type="entry name" value="Laminin"/>
    <property type="match status" value="2"/>
</dbReference>
<dbReference type="SMART" id="SM00020">
    <property type="entry name" value="Tryp_SPc"/>
    <property type="match status" value="1"/>
</dbReference>
<evidence type="ECO:0000256" key="1">
    <source>
        <dbReference type="ARBA" id="ARBA00004613"/>
    </source>
</evidence>
<comment type="subcellular location">
    <subcellularLocation>
        <location evidence="1">Secreted</location>
    </subcellularLocation>
</comment>
<keyword evidence="9" id="KW-0732">Signal</keyword>
<dbReference type="GO" id="GO:0004252">
    <property type="term" value="F:serine-type endopeptidase activity"/>
    <property type="evidence" value="ECO:0007669"/>
    <property type="project" value="InterPro"/>
</dbReference>
<dbReference type="SUPFAM" id="SSF57630">
    <property type="entry name" value="GLA-domain"/>
    <property type="match status" value="1"/>
</dbReference>
<evidence type="ECO:0000256" key="5">
    <source>
        <dbReference type="ARBA" id="ARBA00022837"/>
    </source>
</evidence>
<evidence type="ECO:0000256" key="8">
    <source>
        <dbReference type="PROSITE-ProRule" id="PRU00076"/>
    </source>
</evidence>
<dbReference type="InterPro" id="IPR012224">
    <property type="entry name" value="Pept_S1A_FX"/>
</dbReference>
<evidence type="ECO:0000256" key="7">
    <source>
        <dbReference type="ARBA" id="ARBA00023180"/>
    </source>
</evidence>
<dbReference type="Ensembl" id="ENSTMTT00000001808.1">
    <property type="protein sequence ID" value="ENSTMTP00000001754.1"/>
    <property type="gene ID" value="ENSTMTG00000001402.1"/>
</dbReference>
<dbReference type="PROSITE" id="PS00011">
    <property type="entry name" value="GLA_1"/>
    <property type="match status" value="1"/>
</dbReference>
<dbReference type="Gene3D" id="4.10.740.10">
    <property type="entry name" value="Coagulation Factor IX"/>
    <property type="match status" value="1"/>
</dbReference>
<dbReference type="InterPro" id="IPR000152">
    <property type="entry name" value="EGF-type_Asp/Asn_hydroxyl_site"/>
</dbReference>
<evidence type="ECO:0000256" key="2">
    <source>
        <dbReference type="ARBA" id="ARBA00022479"/>
    </source>
</evidence>
<dbReference type="SMART" id="SM00179">
    <property type="entry name" value="EGF_CA"/>
    <property type="match status" value="2"/>
</dbReference>
<feature type="signal peptide" evidence="9">
    <location>
        <begin position="1"/>
        <end position="22"/>
    </location>
</feature>
<dbReference type="InParanoid" id="A0A674I1F8"/>
<organism evidence="13 14">
    <name type="scientific">Terrapene triunguis</name>
    <name type="common">Three-toed box turtle</name>
    <dbReference type="NCBI Taxonomy" id="2587831"/>
    <lineage>
        <taxon>Eukaryota</taxon>
        <taxon>Metazoa</taxon>
        <taxon>Chordata</taxon>
        <taxon>Craniata</taxon>
        <taxon>Vertebrata</taxon>
        <taxon>Euteleostomi</taxon>
        <taxon>Archelosauria</taxon>
        <taxon>Testudinata</taxon>
        <taxon>Testudines</taxon>
        <taxon>Cryptodira</taxon>
        <taxon>Durocryptodira</taxon>
        <taxon>Testudinoidea</taxon>
        <taxon>Emydidae</taxon>
        <taxon>Terrapene</taxon>
    </lineage>
</organism>
<dbReference type="SMART" id="SM00181">
    <property type="entry name" value="EGF"/>
    <property type="match status" value="2"/>
</dbReference>
<sequence length="411" mass="47182">MATHFWTICFLPFVLLFLQTEQTVFLSANNANQVISRHKRGSFLIIEEFFQGNLERECLEERCTYEEAREVFEDHEDTKKFWAGYFGGRQCSSNPCQHDGVCQDSIRSYTCTCMDAYEGPNCNFAKNECQHKTREGCQHFCYPGSESYRCACAKGYELGEDKKSCIPRDQCACGRLDDVKIMRLKEFKTTCNRGFPWQVLLLNSEGKGFCGGVLVKSNFVLTTAECALLHNHSDIRVRTGHNRMHGAAQVIDVNEKHIHMRYDEATGQNNLALLQLGQHIECNNYHHPICLPDKDFAEHVLIPQLAGTVSGWKLEESEVRGSLVELQVSYLAERECEQILNTSLTNRQYCGHHPEPVDWQLAGGNFIAHDYKGTWFLTGIFGAWPTNVSNWEPFIFAKTSRYMMWFKQKTE</sequence>
<evidence type="ECO:0000256" key="9">
    <source>
        <dbReference type="SAM" id="SignalP"/>
    </source>
</evidence>
<dbReference type="SUPFAM" id="SSF50494">
    <property type="entry name" value="Trypsin-like serine proteases"/>
    <property type="match status" value="1"/>
</dbReference>
<dbReference type="Pfam" id="PF14670">
    <property type="entry name" value="FXa_inhibition"/>
    <property type="match status" value="1"/>
</dbReference>
<feature type="chain" id="PRO_5025648503" evidence="9">
    <location>
        <begin position="23"/>
        <end position="411"/>
    </location>
</feature>
<dbReference type="FunFam" id="2.10.25.10:FF:000162">
    <property type="entry name" value="Coagulation factor X (Predicted)"/>
    <property type="match status" value="1"/>
</dbReference>
<evidence type="ECO:0000259" key="10">
    <source>
        <dbReference type="PROSITE" id="PS50026"/>
    </source>
</evidence>
<evidence type="ECO:0000256" key="6">
    <source>
        <dbReference type="ARBA" id="ARBA00023157"/>
    </source>
</evidence>
<dbReference type="Pfam" id="PF00008">
    <property type="entry name" value="EGF"/>
    <property type="match status" value="1"/>
</dbReference>
<dbReference type="PANTHER" id="PTHR24278">
    <property type="entry name" value="COAGULATION FACTOR"/>
    <property type="match status" value="1"/>
</dbReference>
<dbReference type="GeneID" id="112121740"/>
<dbReference type="PROSITE" id="PS50998">
    <property type="entry name" value="GLA_2"/>
    <property type="match status" value="1"/>
</dbReference>
<dbReference type="SUPFAM" id="SSF57196">
    <property type="entry name" value="EGF/Laminin"/>
    <property type="match status" value="1"/>
</dbReference>
<feature type="domain" description="EGF-like" evidence="10">
    <location>
        <begin position="87"/>
        <end position="123"/>
    </location>
</feature>
<evidence type="ECO:0000259" key="11">
    <source>
        <dbReference type="PROSITE" id="PS50240"/>
    </source>
</evidence>
<dbReference type="GO" id="GO:0007596">
    <property type="term" value="P:blood coagulation"/>
    <property type="evidence" value="ECO:0007669"/>
    <property type="project" value="Ensembl"/>
</dbReference>
<dbReference type="Proteomes" id="UP000472274">
    <property type="component" value="Unplaced"/>
</dbReference>
<dbReference type="AlphaFoldDB" id="A0A674I1F8"/>
<dbReference type="InterPro" id="IPR035972">
    <property type="entry name" value="GLA-like_dom_SF"/>
</dbReference>
<evidence type="ECO:0000256" key="4">
    <source>
        <dbReference type="ARBA" id="ARBA00022536"/>
    </source>
</evidence>
<dbReference type="CDD" id="cd00054">
    <property type="entry name" value="EGF_CA"/>
    <property type="match status" value="1"/>
</dbReference>
<reference evidence="13" key="1">
    <citation type="submission" date="2025-08" db="UniProtKB">
        <authorList>
            <consortium name="Ensembl"/>
        </authorList>
    </citation>
    <scope>IDENTIFICATION</scope>
</reference>
<name>A0A674I1F8_9SAUR</name>
<dbReference type="PANTHER" id="PTHR24278:SF20">
    <property type="entry name" value="VITAMIN K-DEPENDENT PROTEIN Z"/>
    <property type="match status" value="1"/>
</dbReference>
<evidence type="ECO:0000313" key="14">
    <source>
        <dbReference type="Proteomes" id="UP000472274"/>
    </source>
</evidence>
<keyword evidence="5" id="KW-0106">Calcium</keyword>
<evidence type="ECO:0000259" key="12">
    <source>
        <dbReference type="PROSITE" id="PS50998"/>
    </source>
</evidence>
<keyword evidence="4 8" id="KW-0245">EGF-like domain</keyword>
<dbReference type="CTD" id="8858"/>
<keyword evidence="6 8" id="KW-1015">Disulfide bond</keyword>
<dbReference type="GO" id="GO:0006508">
    <property type="term" value="P:proteolysis"/>
    <property type="evidence" value="ECO:0007669"/>
    <property type="project" value="InterPro"/>
</dbReference>
<keyword evidence="2" id="KW-0301">Gamma-carboxyglutamic acid</keyword>
<comment type="caution">
    <text evidence="8">Lacks conserved residue(s) required for the propagation of feature annotation.</text>
</comment>
<dbReference type="PROSITE" id="PS50240">
    <property type="entry name" value="TRYPSIN_DOM"/>
    <property type="match status" value="1"/>
</dbReference>
<dbReference type="InterPro" id="IPR050442">
    <property type="entry name" value="Peptidase_S1_coag_factors"/>
</dbReference>
<dbReference type="FunFam" id="2.10.25.10:FF:000480">
    <property type="entry name" value="Protein Z, vitamin K-dependent plasma glycoprotein"/>
    <property type="match status" value="1"/>
</dbReference>
<protein>
    <submittedName>
        <fullName evidence="13">Protein Z, vitamin K dependent plasma glycoprotein</fullName>
    </submittedName>
</protein>
<dbReference type="Gene3D" id="2.40.10.10">
    <property type="entry name" value="Trypsin-like serine proteases"/>
    <property type="match status" value="2"/>
</dbReference>
<gene>
    <name evidence="13" type="primary">PROZ</name>
</gene>
<keyword evidence="3" id="KW-0964">Secreted</keyword>
<dbReference type="InterPro" id="IPR000294">
    <property type="entry name" value="GLA_domain"/>
</dbReference>
<feature type="domain" description="Gla" evidence="12">
    <location>
        <begin position="41"/>
        <end position="87"/>
    </location>
</feature>
<dbReference type="GO" id="GO:0005615">
    <property type="term" value="C:extracellular space"/>
    <property type="evidence" value="ECO:0007669"/>
    <property type="project" value="TreeGrafter"/>
</dbReference>
<dbReference type="PROSITE" id="PS00010">
    <property type="entry name" value="ASX_HYDROXYL"/>
    <property type="match status" value="1"/>
</dbReference>
<reference evidence="13" key="2">
    <citation type="submission" date="2025-09" db="UniProtKB">
        <authorList>
            <consortium name="Ensembl"/>
        </authorList>
    </citation>
    <scope>IDENTIFICATION</scope>
</reference>
<dbReference type="Pfam" id="PF00089">
    <property type="entry name" value="Trypsin"/>
    <property type="match status" value="1"/>
</dbReference>
<feature type="disulfide bond" evidence="8">
    <location>
        <begin position="113"/>
        <end position="122"/>
    </location>
</feature>